<proteinExistence type="predicted"/>
<dbReference type="Proteomes" id="UP000321816">
    <property type="component" value="Chromosome"/>
</dbReference>
<evidence type="ECO:0000313" key="1">
    <source>
        <dbReference type="EMBL" id="WWD81282.1"/>
    </source>
</evidence>
<dbReference type="KEGG" id="ahal:FTX54_006960"/>
<dbReference type="AlphaFoldDB" id="A0A5C7FM21"/>
<dbReference type="InterPro" id="IPR003789">
    <property type="entry name" value="Asn/Gln_tRNA_amidoTrase-B-like"/>
</dbReference>
<protein>
    <submittedName>
        <fullName evidence="1">GatB/YqeY domain-containing protein</fullName>
    </submittedName>
</protein>
<dbReference type="PANTHER" id="PTHR28055">
    <property type="entry name" value="ALTERED INHERITANCE OF MITOCHONDRIA PROTEIN 41, MITOCHONDRIAL"/>
    <property type="match status" value="1"/>
</dbReference>
<reference evidence="1 2" key="1">
    <citation type="submission" date="2024-01" db="EMBL/GenBank/DDBJ databases">
        <title>Complete Genome Sequence of Alkalicoccus halolimnae BZ-SZ-XJ29T, a Moderately Halophilic Bacterium Isolated from a Salt Lake.</title>
        <authorList>
            <person name="Zhao B."/>
        </authorList>
    </citation>
    <scope>NUCLEOTIDE SEQUENCE [LARGE SCALE GENOMIC DNA]</scope>
    <source>
        <strain evidence="1 2">BZ-SZ-XJ29</strain>
    </source>
</reference>
<dbReference type="Pfam" id="PF09424">
    <property type="entry name" value="YqeY"/>
    <property type="match status" value="1"/>
</dbReference>
<keyword evidence="2" id="KW-1185">Reference proteome</keyword>
<name>A0A5C7FM21_9BACI</name>
<dbReference type="PANTHER" id="PTHR28055:SF1">
    <property type="entry name" value="ALTERED INHERITANCE OF MITOCHONDRIA PROTEIN 41, MITOCHONDRIAL"/>
    <property type="match status" value="1"/>
</dbReference>
<sequence length="149" mass="16685">MSLSVLDQLNQDMKQAMREKDKQRLSVIRSVKGSIQNETINLGHDLSDEEVLTVLNREMKQRRESLHEFEKAGRSDLVAKTQAEIDVLADYMPEQLSDEELQKIVDETIAETGAVSKSEMGKVMGAVMPKVKGRADGTAVRRLVQQSLS</sequence>
<dbReference type="OrthoDB" id="9794041at2"/>
<dbReference type="EMBL" id="CP144914">
    <property type="protein sequence ID" value="WWD81282.1"/>
    <property type="molecule type" value="Genomic_DNA"/>
</dbReference>
<dbReference type="InterPro" id="IPR042184">
    <property type="entry name" value="YqeY/Aim41_N"/>
</dbReference>
<dbReference type="SUPFAM" id="SSF89095">
    <property type="entry name" value="GatB/YqeY motif"/>
    <property type="match status" value="1"/>
</dbReference>
<accession>A0A5C7FM21</accession>
<gene>
    <name evidence="1" type="ORF">FTX54_006960</name>
</gene>
<dbReference type="GO" id="GO:0016884">
    <property type="term" value="F:carbon-nitrogen ligase activity, with glutamine as amido-N-donor"/>
    <property type="evidence" value="ECO:0007669"/>
    <property type="project" value="InterPro"/>
</dbReference>
<dbReference type="RefSeq" id="WP_147802948.1">
    <property type="nucleotide sequence ID" value="NZ_CP144914.1"/>
</dbReference>
<evidence type="ECO:0000313" key="2">
    <source>
        <dbReference type="Proteomes" id="UP000321816"/>
    </source>
</evidence>
<dbReference type="Gene3D" id="1.10.10.410">
    <property type="match status" value="1"/>
</dbReference>
<dbReference type="InterPro" id="IPR019004">
    <property type="entry name" value="YqeY/Aim41"/>
</dbReference>
<dbReference type="InterPro" id="IPR023168">
    <property type="entry name" value="GatB_Yqey_C_2"/>
</dbReference>
<organism evidence="1 2">
    <name type="scientific">Alkalicoccus halolimnae</name>
    <dbReference type="NCBI Taxonomy" id="1667239"/>
    <lineage>
        <taxon>Bacteria</taxon>
        <taxon>Bacillati</taxon>
        <taxon>Bacillota</taxon>
        <taxon>Bacilli</taxon>
        <taxon>Bacillales</taxon>
        <taxon>Bacillaceae</taxon>
        <taxon>Alkalicoccus</taxon>
    </lineage>
</organism>
<dbReference type="Gene3D" id="1.10.1510.10">
    <property type="entry name" value="Uncharacterised protein YqeY/AIM41 PF09424, N-terminal domain"/>
    <property type="match status" value="1"/>
</dbReference>